<name>A0A0C3NGC6_PISTI</name>
<evidence type="ECO:0000313" key="3">
    <source>
        <dbReference type="Proteomes" id="UP000054217"/>
    </source>
</evidence>
<reference evidence="2 3" key="1">
    <citation type="submission" date="2014-04" db="EMBL/GenBank/DDBJ databases">
        <authorList>
            <consortium name="DOE Joint Genome Institute"/>
            <person name="Kuo A."/>
            <person name="Kohler A."/>
            <person name="Costa M.D."/>
            <person name="Nagy L.G."/>
            <person name="Floudas D."/>
            <person name="Copeland A."/>
            <person name="Barry K.W."/>
            <person name="Cichocki N."/>
            <person name="Veneault-Fourrey C."/>
            <person name="LaButti K."/>
            <person name="Lindquist E.A."/>
            <person name="Lipzen A."/>
            <person name="Lundell T."/>
            <person name="Morin E."/>
            <person name="Murat C."/>
            <person name="Sun H."/>
            <person name="Tunlid A."/>
            <person name="Henrissat B."/>
            <person name="Grigoriev I.V."/>
            <person name="Hibbett D.S."/>
            <person name="Martin F."/>
            <person name="Nordberg H.P."/>
            <person name="Cantor M.N."/>
            <person name="Hua S.X."/>
        </authorList>
    </citation>
    <scope>NUCLEOTIDE SEQUENCE [LARGE SCALE GENOMIC DNA]</scope>
    <source>
        <strain evidence="2 3">Marx 270</strain>
    </source>
</reference>
<protein>
    <submittedName>
        <fullName evidence="2">Uncharacterized protein</fullName>
    </submittedName>
</protein>
<evidence type="ECO:0000313" key="2">
    <source>
        <dbReference type="EMBL" id="KIN94790.1"/>
    </source>
</evidence>
<dbReference type="InParanoid" id="A0A0C3NGC6"/>
<proteinExistence type="predicted"/>
<keyword evidence="3" id="KW-1185">Reference proteome</keyword>
<dbReference type="AlphaFoldDB" id="A0A0C3NGC6"/>
<keyword evidence="1" id="KW-0812">Transmembrane</keyword>
<sequence length="250" mass="27402">MTAAFFGSTKTLKSILRACDAVVSGSCALHILLPANETSWSPSDLDIYVSCRFLACISVLLEREGYEIVRQHSINGGPYDSSSIQAVVSFSNTRQCIDVIVSTTAAAVSPIFEFHSTAVMNFITADSVFCAYPALTLRLMSMVNPGPIYFGPWGVKTMQALIKYGARGFRLVPCNDVHGLSVVCRSMPRSIADRDCLWVNTNMMSCVTMSPSDIFYSLGFINLIWLLGGYICGATYPFIRAQCFLIEDES</sequence>
<organism evidence="2 3">
    <name type="scientific">Pisolithus tinctorius Marx 270</name>
    <dbReference type="NCBI Taxonomy" id="870435"/>
    <lineage>
        <taxon>Eukaryota</taxon>
        <taxon>Fungi</taxon>
        <taxon>Dikarya</taxon>
        <taxon>Basidiomycota</taxon>
        <taxon>Agaricomycotina</taxon>
        <taxon>Agaricomycetes</taxon>
        <taxon>Agaricomycetidae</taxon>
        <taxon>Boletales</taxon>
        <taxon>Sclerodermatineae</taxon>
        <taxon>Pisolithaceae</taxon>
        <taxon>Pisolithus</taxon>
    </lineage>
</organism>
<reference evidence="3" key="2">
    <citation type="submission" date="2015-01" db="EMBL/GenBank/DDBJ databases">
        <title>Evolutionary Origins and Diversification of the Mycorrhizal Mutualists.</title>
        <authorList>
            <consortium name="DOE Joint Genome Institute"/>
            <consortium name="Mycorrhizal Genomics Consortium"/>
            <person name="Kohler A."/>
            <person name="Kuo A."/>
            <person name="Nagy L.G."/>
            <person name="Floudas D."/>
            <person name="Copeland A."/>
            <person name="Barry K.W."/>
            <person name="Cichocki N."/>
            <person name="Veneault-Fourrey C."/>
            <person name="LaButti K."/>
            <person name="Lindquist E.A."/>
            <person name="Lipzen A."/>
            <person name="Lundell T."/>
            <person name="Morin E."/>
            <person name="Murat C."/>
            <person name="Riley R."/>
            <person name="Ohm R."/>
            <person name="Sun H."/>
            <person name="Tunlid A."/>
            <person name="Henrissat B."/>
            <person name="Grigoriev I.V."/>
            <person name="Hibbett D.S."/>
            <person name="Martin F."/>
        </authorList>
    </citation>
    <scope>NUCLEOTIDE SEQUENCE [LARGE SCALE GENOMIC DNA]</scope>
    <source>
        <strain evidence="3">Marx 270</strain>
    </source>
</reference>
<evidence type="ECO:0000256" key="1">
    <source>
        <dbReference type="SAM" id="Phobius"/>
    </source>
</evidence>
<dbReference type="Proteomes" id="UP000054217">
    <property type="component" value="Unassembled WGS sequence"/>
</dbReference>
<keyword evidence="1" id="KW-0472">Membrane</keyword>
<accession>A0A0C3NGC6</accession>
<dbReference type="EMBL" id="KN832086">
    <property type="protein sequence ID" value="KIN94790.1"/>
    <property type="molecule type" value="Genomic_DNA"/>
</dbReference>
<gene>
    <name evidence="2" type="ORF">M404DRAFT_167432</name>
</gene>
<feature type="transmembrane region" description="Helical" evidence="1">
    <location>
        <begin position="214"/>
        <end position="239"/>
    </location>
</feature>
<keyword evidence="1" id="KW-1133">Transmembrane helix</keyword>
<dbReference type="OrthoDB" id="2685540at2759"/>
<dbReference type="HOGENOM" id="CLU_068912_2_0_1"/>